<reference evidence="2" key="1">
    <citation type="submission" date="2014-03" db="EMBL/GenBank/DDBJ databases">
        <authorList>
            <person name="Aksoy S."/>
            <person name="Warren W."/>
            <person name="Wilson R.K."/>
        </authorList>
    </citation>
    <scope>NUCLEOTIDE SEQUENCE [LARGE SCALE GENOMIC DNA]</scope>
    <source>
        <strain evidence="2">IAEA</strain>
    </source>
</reference>
<protein>
    <submittedName>
        <fullName evidence="1">Uncharacterized protein</fullName>
    </submittedName>
</protein>
<name>A0A1A9ZGZ9_GLOPL</name>
<evidence type="ECO:0000313" key="1">
    <source>
        <dbReference type="EnsemblMetazoa" id="GPAI014420-PA"/>
    </source>
</evidence>
<reference evidence="1" key="2">
    <citation type="submission" date="2020-05" db="UniProtKB">
        <authorList>
            <consortium name="EnsemblMetazoa"/>
        </authorList>
    </citation>
    <scope>IDENTIFICATION</scope>
    <source>
        <strain evidence="1">IAEA</strain>
    </source>
</reference>
<organism evidence="1 2">
    <name type="scientific">Glossina pallidipes</name>
    <name type="common">Tsetse fly</name>
    <dbReference type="NCBI Taxonomy" id="7398"/>
    <lineage>
        <taxon>Eukaryota</taxon>
        <taxon>Metazoa</taxon>
        <taxon>Ecdysozoa</taxon>
        <taxon>Arthropoda</taxon>
        <taxon>Hexapoda</taxon>
        <taxon>Insecta</taxon>
        <taxon>Pterygota</taxon>
        <taxon>Neoptera</taxon>
        <taxon>Endopterygota</taxon>
        <taxon>Diptera</taxon>
        <taxon>Brachycera</taxon>
        <taxon>Muscomorpha</taxon>
        <taxon>Hippoboscoidea</taxon>
        <taxon>Glossinidae</taxon>
        <taxon>Glossina</taxon>
    </lineage>
</organism>
<dbReference type="EnsemblMetazoa" id="GPAI014420-RA">
    <property type="protein sequence ID" value="GPAI014420-PA"/>
    <property type="gene ID" value="GPAI014420"/>
</dbReference>
<dbReference type="Proteomes" id="UP000092445">
    <property type="component" value="Unassembled WGS sequence"/>
</dbReference>
<accession>A0A1A9ZGZ9</accession>
<sequence>MGVAWIQRKIMEDLTDHERSEASQDLEVAKLIADFFQNSYFITATPAVVHSIPDHADGLQSDLTSLNDWYSLNSISSKVVIKNVVLTNALCLAFKANIKQKI</sequence>
<proteinExistence type="predicted"/>
<keyword evidence="2" id="KW-1185">Reference proteome</keyword>
<dbReference type="AlphaFoldDB" id="A0A1A9ZGZ9"/>
<evidence type="ECO:0000313" key="2">
    <source>
        <dbReference type="Proteomes" id="UP000092445"/>
    </source>
</evidence>
<dbReference type="VEuPathDB" id="VectorBase:GPAI014420"/>